<dbReference type="EMBL" id="CM001488">
    <property type="protein sequence ID" value="EIM65471.1"/>
    <property type="molecule type" value="Genomic_DNA"/>
</dbReference>
<gene>
    <name evidence="1" type="ORF">DespoDRAFT_03736</name>
</gene>
<reference evidence="1 2" key="2">
    <citation type="submission" date="2012-02" db="EMBL/GenBank/DDBJ databases">
        <title>Improved High-Quality Draft sequence of Desulfobacter postgatei 2ac9.</title>
        <authorList>
            <consortium name="US DOE Joint Genome Institute"/>
            <person name="Lucas S."/>
            <person name="Han J."/>
            <person name="Lapidus A."/>
            <person name="Cheng J.-F."/>
            <person name="Goodwin L."/>
            <person name="Pitluck S."/>
            <person name="Peters L."/>
            <person name="Ovchinnikova G."/>
            <person name="Held B."/>
            <person name="Detter J.C."/>
            <person name="Han C."/>
            <person name="Tapia R."/>
            <person name="Land M."/>
            <person name="Hauser L."/>
            <person name="Kyrpides N."/>
            <person name="Ivanova N."/>
            <person name="Pagani I."/>
            <person name="Orellana R."/>
            <person name="Lovley D."/>
            <person name="Woyke T."/>
        </authorList>
    </citation>
    <scope>NUCLEOTIDE SEQUENCE [LARGE SCALE GENOMIC DNA]</scope>
    <source>
        <strain evidence="1 2">2ac9</strain>
    </source>
</reference>
<dbReference type="RefSeq" id="WP_004075697.1">
    <property type="nucleotide sequence ID" value="NZ_CM001488.1"/>
</dbReference>
<keyword evidence="2" id="KW-1185">Reference proteome</keyword>
<dbReference type="HOGENOM" id="CLU_1376237_0_0_7"/>
<dbReference type="Proteomes" id="UP000005778">
    <property type="component" value="Chromosome"/>
</dbReference>
<dbReference type="OrthoDB" id="5459961at2"/>
<sequence length="198" mass="23466">MAIIISLISLGIAALSLIITVTKNIRDKQFSDDKELFEQLKQSLKLAYDSLVMENGRPINNKHKWLKAARHIARYRKLRDELHTKVFKIICEEQEEYWRDKFYSLLGKIENHDFYKSIDTGRKIKEEKIEPRSAAIVHSFAVWKKDRPDPIDDMSFEEIVSNYNLFSPLHRPFREYIKSEYPGMDKKTKEFMTDCSTE</sequence>
<proteinExistence type="predicted"/>
<organism evidence="1 2">
    <name type="scientific">Desulfobacter postgatei 2ac9</name>
    <dbReference type="NCBI Taxonomy" id="879212"/>
    <lineage>
        <taxon>Bacteria</taxon>
        <taxon>Pseudomonadati</taxon>
        <taxon>Thermodesulfobacteriota</taxon>
        <taxon>Desulfobacteria</taxon>
        <taxon>Desulfobacterales</taxon>
        <taxon>Desulfobacteraceae</taxon>
        <taxon>Desulfobacter</taxon>
    </lineage>
</organism>
<name>I5B7K8_9BACT</name>
<evidence type="ECO:0000313" key="1">
    <source>
        <dbReference type="EMBL" id="EIM65471.1"/>
    </source>
</evidence>
<accession>I5B7K8</accession>
<dbReference type="AlphaFoldDB" id="I5B7K8"/>
<evidence type="ECO:0000313" key="2">
    <source>
        <dbReference type="Proteomes" id="UP000005778"/>
    </source>
</evidence>
<protein>
    <submittedName>
        <fullName evidence="1">Uncharacterized protein</fullName>
    </submittedName>
</protein>
<reference evidence="1 2" key="1">
    <citation type="submission" date="2011-09" db="EMBL/GenBank/DDBJ databases">
        <authorList>
            <consortium name="US DOE Joint Genome Institute (JGI-PGF)"/>
            <person name="Lucas S."/>
            <person name="Han J."/>
            <person name="Lapidus A."/>
            <person name="Cheng J.-F."/>
            <person name="Goodwin L."/>
            <person name="Pitluck S."/>
            <person name="Peters L."/>
            <person name="Land M.L."/>
            <person name="Hauser L."/>
            <person name="Orellana R."/>
            <person name="Lovley D."/>
            <person name="Woyke T.J."/>
        </authorList>
    </citation>
    <scope>NUCLEOTIDE SEQUENCE [LARGE SCALE GENOMIC DNA]</scope>
    <source>
        <strain evidence="1 2">2ac9</strain>
    </source>
</reference>